<dbReference type="PANTHER" id="PTHR32063:SF33">
    <property type="entry name" value="RND SUPERFAMILY EFFLUX PUMP PERMEASE COMPONENT"/>
    <property type="match status" value="1"/>
</dbReference>
<dbReference type="Gene3D" id="3.30.70.1440">
    <property type="entry name" value="Multidrug efflux transporter AcrB pore domain"/>
    <property type="match status" value="1"/>
</dbReference>
<dbReference type="EMBL" id="CP162601">
    <property type="protein sequence ID" value="XDK25560.1"/>
    <property type="molecule type" value="Genomic_DNA"/>
</dbReference>
<dbReference type="Gene3D" id="3.30.2090.10">
    <property type="entry name" value="Multidrug efflux transporter AcrB TolC docking domain, DN and DC subdomains"/>
    <property type="match status" value="2"/>
</dbReference>
<dbReference type="PANTHER" id="PTHR32063">
    <property type="match status" value="1"/>
</dbReference>
<gene>
    <name evidence="2" type="ORF">AB0763_02630</name>
</gene>
<feature type="transmembrane region" description="Helical" evidence="1">
    <location>
        <begin position="452"/>
        <end position="475"/>
    </location>
</feature>
<dbReference type="GO" id="GO:0005886">
    <property type="term" value="C:plasma membrane"/>
    <property type="evidence" value="ECO:0007669"/>
    <property type="project" value="TreeGrafter"/>
</dbReference>
<dbReference type="Gene3D" id="3.30.70.1430">
    <property type="entry name" value="Multidrug efflux transporter AcrB pore domain"/>
    <property type="match status" value="2"/>
</dbReference>
<feature type="transmembrane region" description="Helical" evidence="1">
    <location>
        <begin position="328"/>
        <end position="347"/>
    </location>
</feature>
<dbReference type="Gene3D" id="3.30.70.1320">
    <property type="entry name" value="Multidrug efflux transporter AcrB pore domain like"/>
    <property type="match status" value="1"/>
</dbReference>
<feature type="transmembrane region" description="Helical" evidence="1">
    <location>
        <begin position="998"/>
        <end position="1021"/>
    </location>
</feature>
<feature type="transmembrane region" description="Helical" evidence="1">
    <location>
        <begin position="895"/>
        <end position="917"/>
    </location>
</feature>
<feature type="transmembrane region" description="Helical" evidence="1">
    <location>
        <begin position="924"/>
        <end position="946"/>
    </location>
</feature>
<dbReference type="KEGG" id="vih:AB0763_02630"/>
<feature type="transmembrane region" description="Helical" evidence="1">
    <location>
        <begin position="527"/>
        <end position="549"/>
    </location>
</feature>
<name>A0AB39HHF4_9VIBR</name>
<proteinExistence type="predicted"/>
<accession>A0AB39HHF4</accession>
<organism evidence="2">
    <name type="scientific">Vibrio sp. HB236076</name>
    <dbReference type="NCBI Taxonomy" id="3232307"/>
    <lineage>
        <taxon>Bacteria</taxon>
        <taxon>Pseudomonadati</taxon>
        <taxon>Pseudomonadota</taxon>
        <taxon>Gammaproteobacteria</taxon>
        <taxon>Vibrionales</taxon>
        <taxon>Vibrionaceae</taxon>
        <taxon>Vibrio</taxon>
    </lineage>
</organism>
<evidence type="ECO:0000313" key="2">
    <source>
        <dbReference type="EMBL" id="XDK25560.1"/>
    </source>
</evidence>
<feature type="transmembrane region" description="Helical" evidence="1">
    <location>
        <begin position="12"/>
        <end position="30"/>
    </location>
</feature>
<evidence type="ECO:0000256" key="1">
    <source>
        <dbReference type="SAM" id="Phobius"/>
    </source>
</evidence>
<feature type="transmembrane region" description="Helical" evidence="1">
    <location>
        <begin position="966"/>
        <end position="986"/>
    </location>
</feature>
<dbReference type="PRINTS" id="PR00702">
    <property type="entry name" value="ACRIFLAVINRP"/>
</dbReference>
<sequence>MIAFFTRHPTAANLLMLAMLVLGVSSLSGLKRETFPEFAPPYVSINAVYPGASAKEVEQELCLRIEEAMDGLSNIDEVRCESLEGVAEAKIKLNSQAPLSRMLLDIQTQIDAIDDFPQALESVVVQELDWKEPVIDIAISAPLSLPELKLYAEQLKRELKQQMGVALVTVTGFSDHLWRVDVDPLALRQLGMSVAQIADQLGGQIQSSPAGTLSTAQGEFLIRFGDAVTSVEDLNALVVAADEQGRQVRLGEIARIDDQFELAENKILFDDKPAAVLKIYKRKSDDALDIKAKVAEFVEQQRQFTPTGVTLTLSNDLSSVLWDRLSMMIKNGAQGIVLVFLCMWLFFSFRYSLWVALGLPAAFLGGLFLMAQLGLSINVMSLVGLLMAIGIMMDDSIVIAESVASHIDRGQPLEQAVVNGVTKVLPGVMSSFLTTLCIFGGLLFLDGQMGAVLKAVPQVLILVLALSLIEAFWILPHHLATSLRGEQNKRSMLRGPWPIKTRLLSQFERFRQGALVRAVDAVLRYRYLFLACVLASLLFALAAVIGGIVRFQPFPTMDGDVIEARVTLPPGTPLSQTESLVAKIAAGAKQAATELSRTKEGGRVLLRHLTEQYNHNADANESGPHLATVRLDLLTAEARHTTISEFIAHWRDAVGELAGPIAVVYKQPAMGPGGRAVDFRMMHDDLNVLKQASLQSQHYLRSLGLNGVVDSMRLGKPEYVLTLKANALRLGLNRAEVAEQIRSALLGITANERQWRGESIDIEVRIADDKLDQLSELENLPIQLADGQFAPLSALVEIQPQRDYVAIERIDGRRAISVYAETYGTSLSSTEVNRRLSQDLQPRLQAEFPGLRFASDGEAKDAAQTGQSMAKGFLLGLFGVFVILSYQFRSYIEPLVVMLAIPLALIGVIVGHGLLGYPLSMPSVMGFISLAGIVVNDSILLVQYIRHHLQEGEPLHQSLILASRERFRAVFLTSVTTAAGLLPLLFEPSLQAQVLKPLVIAIVFGVFSSTLLVIFMVPAAYQVLDDFELTRRDRE</sequence>
<keyword evidence="1" id="KW-0472">Membrane</keyword>
<dbReference type="SUPFAM" id="SSF82693">
    <property type="entry name" value="Multidrug efflux transporter AcrB pore domain, PN1, PN2, PC1 and PC2 subdomains"/>
    <property type="match status" value="2"/>
</dbReference>
<dbReference type="SUPFAM" id="SSF82866">
    <property type="entry name" value="Multidrug efflux transporter AcrB transmembrane domain"/>
    <property type="match status" value="2"/>
</dbReference>
<dbReference type="SUPFAM" id="SSF82714">
    <property type="entry name" value="Multidrug efflux transporter AcrB TolC docking domain, DN and DC subdomains"/>
    <property type="match status" value="2"/>
</dbReference>
<keyword evidence="1" id="KW-0812">Transmembrane</keyword>
<dbReference type="AlphaFoldDB" id="A0AB39HHF4"/>
<dbReference type="InterPro" id="IPR001036">
    <property type="entry name" value="Acrflvin-R"/>
</dbReference>
<feature type="transmembrane region" description="Helical" evidence="1">
    <location>
        <begin position="872"/>
        <end position="889"/>
    </location>
</feature>
<dbReference type="Gene3D" id="1.20.1640.10">
    <property type="entry name" value="Multidrug efflux transporter AcrB transmembrane domain"/>
    <property type="match status" value="2"/>
</dbReference>
<keyword evidence="1" id="KW-1133">Transmembrane helix</keyword>
<reference evidence="2" key="1">
    <citation type="submission" date="2024-07" db="EMBL/GenBank/DDBJ databases">
        <title>Genome Analysis of a Potential Novel Vibrio Species Secreting pH- and Thermo-stable Alginate Lyase and its Application in Producing Alginate Oligosaccharides.</title>
        <authorList>
            <person name="Huang H."/>
            <person name="Bao K."/>
        </authorList>
    </citation>
    <scope>NUCLEOTIDE SEQUENCE</scope>
    <source>
        <strain evidence="2">HB236076</strain>
    </source>
</reference>
<dbReference type="InterPro" id="IPR027463">
    <property type="entry name" value="AcrB_DN_DC_subdom"/>
</dbReference>
<protein>
    <submittedName>
        <fullName evidence="2">Efflux RND transporter permease subunit</fullName>
    </submittedName>
</protein>
<feature type="transmembrane region" description="Helical" evidence="1">
    <location>
        <begin position="424"/>
        <end position="445"/>
    </location>
</feature>
<dbReference type="RefSeq" id="WP_306101002.1">
    <property type="nucleotide sequence ID" value="NZ_CP162601.1"/>
</dbReference>
<dbReference type="GO" id="GO:0042910">
    <property type="term" value="F:xenobiotic transmembrane transporter activity"/>
    <property type="evidence" value="ECO:0007669"/>
    <property type="project" value="TreeGrafter"/>
</dbReference>
<dbReference type="Pfam" id="PF00873">
    <property type="entry name" value="ACR_tran"/>
    <property type="match status" value="1"/>
</dbReference>